<dbReference type="GO" id="GO:0016705">
    <property type="term" value="F:oxidoreductase activity, acting on paired donors, with incorporation or reduction of molecular oxygen"/>
    <property type="evidence" value="ECO:0007669"/>
    <property type="project" value="InterPro"/>
</dbReference>
<organism evidence="12 13">
    <name type="scientific">Boletus edulis BED1</name>
    <dbReference type="NCBI Taxonomy" id="1328754"/>
    <lineage>
        <taxon>Eukaryota</taxon>
        <taxon>Fungi</taxon>
        <taxon>Dikarya</taxon>
        <taxon>Basidiomycota</taxon>
        <taxon>Agaricomycotina</taxon>
        <taxon>Agaricomycetes</taxon>
        <taxon>Agaricomycetidae</taxon>
        <taxon>Boletales</taxon>
        <taxon>Boletineae</taxon>
        <taxon>Boletaceae</taxon>
        <taxon>Boletoideae</taxon>
        <taxon>Boletus</taxon>
    </lineage>
</organism>
<evidence type="ECO:0000256" key="11">
    <source>
        <dbReference type="SAM" id="Phobius"/>
    </source>
</evidence>
<evidence type="ECO:0000256" key="7">
    <source>
        <dbReference type="ARBA" id="ARBA00023004"/>
    </source>
</evidence>
<dbReference type="InterPro" id="IPR001128">
    <property type="entry name" value="Cyt_P450"/>
</dbReference>
<keyword evidence="7 9" id="KW-0408">Iron</keyword>
<evidence type="ECO:0000256" key="5">
    <source>
        <dbReference type="ARBA" id="ARBA00022723"/>
    </source>
</evidence>
<evidence type="ECO:0000313" key="12">
    <source>
        <dbReference type="EMBL" id="KAF8446034.1"/>
    </source>
</evidence>
<gene>
    <name evidence="12" type="ORF">L210DRAFT_842149</name>
</gene>
<evidence type="ECO:0000313" key="13">
    <source>
        <dbReference type="Proteomes" id="UP001194468"/>
    </source>
</evidence>
<dbReference type="PANTHER" id="PTHR46300">
    <property type="entry name" value="P450, PUTATIVE (EUROFUNG)-RELATED-RELATED"/>
    <property type="match status" value="1"/>
</dbReference>
<comment type="caution">
    <text evidence="12">The sequence shown here is derived from an EMBL/GenBank/DDBJ whole genome shotgun (WGS) entry which is preliminary data.</text>
</comment>
<accession>A0AAD4C2A5</accession>
<sequence>MSSLFFLPHIQFNSFPSFLIYALASLILYVGLTTRSTRPLPPGPRLGLFPSVKLPRAYQWLTYAKWRHIYGDMIYLRIFGNPIMVINSQAVAEELLERRSKKYSSRPVRTMVVELMGWDWLFSSMPYGPRWRDHRSLFHRHFRRHLTSNYHPVALKETHATLRNLLDSPELYAHHIRRFDGCVRTAAAIILKISYGHSISDRGDIYVTIADNAMRGLGKAGIFGTYLVDYLPFLKYVPEFMPGAGFKRQARVWRGMAREMIEKPFQMVKERIENGAPSSCFAQKELEMWMQSSKRDPEYETLIKNVAGISYAGRTVSVLLSFILAMVVYPKVQRKIQQQLDDTLGMQRLPTFADRAKLSIIDCVVWECLRWNPVLPLGLVHFVSEDDEYGGYSIPKGTSILPNVWAMLHDETCYPNPMDFDPDRFVDRKRNMKLGINKFPQAAFGFGRRLCPGRWLAMDSVWIAIASILTVYTIEKPLSEDGVEISPSVEYTSSLMSHPKPFQCRFVPRNERAMYLIKQTATLT</sequence>
<keyword evidence="11" id="KW-1133">Transmembrane helix</keyword>
<dbReference type="CDD" id="cd11065">
    <property type="entry name" value="CYP64-like"/>
    <property type="match status" value="1"/>
</dbReference>
<comment type="similarity">
    <text evidence="3 10">Belongs to the cytochrome P450 family.</text>
</comment>
<dbReference type="Pfam" id="PF00067">
    <property type="entry name" value="p450"/>
    <property type="match status" value="1"/>
</dbReference>
<evidence type="ECO:0000256" key="8">
    <source>
        <dbReference type="ARBA" id="ARBA00023033"/>
    </source>
</evidence>
<comment type="cofactor">
    <cofactor evidence="1 9">
        <name>heme</name>
        <dbReference type="ChEBI" id="CHEBI:30413"/>
    </cofactor>
</comment>
<evidence type="ECO:0000256" key="3">
    <source>
        <dbReference type="ARBA" id="ARBA00010617"/>
    </source>
</evidence>
<dbReference type="AlphaFoldDB" id="A0AAD4C2A5"/>
<dbReference type="Proteomes" id="UP001194468">
    <property type="component" value="Unassembled WGS sequence"/>
</dbReference>
<dbReference type="InterPro" id="IPR002401">
    <property type="entry name" value="Cyt_P450_E_grp-I"/>
</dbReference>
<dbReference type="PRINTS" id="PR00463">
    <property type="entry name" value="EP450I"/>
</dbReference>
<comment type="pathway">
    <text evidence="2">Secondary metabolite biosynthesis.</text>
</comment>
<evidence type="ECO:0000256" key="9">
    <source>
        <dbReference type="PIRSR" id="PIRSR602401-1"/>
    </source>
</evidence>
<dbReference type="PRINTS" id="PR00385">
    <property type="entry name" value="P450"/>
</dbReference>
<evidence type="ECO:0000256" key="10">
    <source>
        <dbReference type="RuleBase" id="RU000461"/>
    </source>
</evidence>
<dbReference type="Gene3D" id="1.10.630.10">
    <property type="entry name" value="Cytochrome P450"/>
    <property type="match status" value="1"/>
</dbReference>
<keyword evidence="5 9" id="KW-0479">Metal-binding</keyword>
<reference evidence="12" key="2">
    <citation type="journal article" date="2020" name="Nat. Commun.">
        <title>Large-scale genome sequencing of mycorrhizal fungi provides insights into the early evolution of symbiotic traits.</title>
        <authorList>
            <person name="Miyauchi S."/>
            <person name="Kiss E."/>
            <person name="Kuo A."/>
            <person name="Drula E."/>
            <person name="Kohler A."/>
            <person name="Sanchez-Garcia M."/>
            <person name="Morin E."/>
            <person name="Andreopoulos B."/>
            <person name="Barry K.W."/>
            <person name="Bonito G."/>
            <person name="Buee M."/>
            <person name="Carver A."/>
            <person name="Chen C."/>
            <person name="Cichocki N."/>
            <person name="Clum A."/>
            <person name="Culley D."/>
            <person name="Crous P.W."/>
            <person name="Fauchery L."/>
            <person name="Girlanda M."/>
            <person name="Hayes R.D."/>
            <person name="Keri Z."/>
            <person name="LaButti K."/>
            <person name="Lipzen A."/>
            <person name="Lombard V."/>
            <person name="Magnuson J."/>
            <person name="Maillard F."/>
            <person name="Murat C."/>
            <person name="Nolan M."/>
            <person name="Ohm R.A."/>
            <person name="Pangilinan J."/>
            <person name="Pereira M.F."/>
            <person name="Perotto S."/>
            <person name="Peter M."/>
            <person name="Pfister S."/>
            <person name="Riley R."/>
            <person name="Sitrit Y."/>
            <person name="Stielow J.B."/>
            <person name="Szollosi G."/>
            <person name="Zifcakova L."/>
            <person name="Stursova M."/>
            <person name="Spatafora J.W."/>
            <person name="Tedersoo L."/>
            <person name="Vaario L.M."/>
            <person name="Yamada A."/>
            <person name="Yan M."/>
            <person name="Wang P."/>
            <person name="Xu J."/>
            <person name="Bruns T."/>
            <person name="Baldrian P."/>
            <person name="Vilgalys R."/>
            <person name="Dunand C."/>
            <person name="Henrissat B."/>
            <person name="Grigoriev I.V."/>
            <person name="Hibbett D."/>
            <person name="Nagy L.G."/>
            <person name="Martin F.M."/>
        </authorList>
    </citation>
    <scope>NUCLEOTIDE SEQUENCE</scope>
    <source>
        <strain evidence="12">BED1</strain>
    </source>
</reference>
<feature type="binding site" description="axial binding residue" evidence="9">
    <location>
        <position position="451"/>
    </location>
    <ligand>
        <name>heme</name>
        <dbReference type="ChEBI" id="CHEBI:30413"/>
    </ligand>
    <ligandPart>
        <name>Fe</name>
        <dbReference type="ChEBI" id="CHEBI:18248"/>
    </ligandPart>
</feature>
<protein>
    <submittedName>
        <fullName evidence="12">Cytochrome P450</fullName>
    </submittedName>
</protein>
<keyword evidence="8 10" id="KW-0503">Monooxygenase</keyword>
<keyword evidence="13" id="KW-1185">Reference proteome</keyword>
<evidence type="ECO:0000256" key="1">
    <source>
        <dbReference type="ARBA" id="ARBA00001971"/>
    </source>
</evidence>
<keyword evidence="4 9" id="KW-0349">Heme</keyword>
<feature type="transmembrane region" description="Helical" evidence="11">
    <location>
        <begin position="12"/>
        <end position="32"/>
    </location>
</feature>
<name>A0AAD4C2A5_BOLED</name>
<dbReference type="InterPro" id="IPR036396">
    <property type="entry name" value="Cyt_P450_sf"/>
</dbReference>
<dbReference type="GO" id="GO:0020037">
    <property type="term" value="F:heme binding"/>
    <property type="evidence" value="ECO:0007669"/>
    <property type="project" value="InterPro"/>
</dbReference>
<proteinExistence type="inferred from homology"/>
<dbReference type="GO" id="GO:0005506">
    <property type="term" value="F:iron ion binding"/>
    <property type="evidence" value="ECO:0007669"/>
    <property type="project" value="InterPro"/>
</dbReference>
<evidence type="ECO:0000256" key="4">
    <source>
        <dbReference type="ARBA" id="ARBA00022617"/>
    </source>
</evidence>
<dbReference type="GO" id="GO:0004497">
    <property type="term" value="F:monooxygenase activity"/>
    <property type="evidence" value="ECO:0007669"/>
    <property type="project" value="UniProtKB-KW"/>
</dbReference>
<dbReference type="PROSITE" id="PS00086">
    <property type="entry name" value="CYTOCHROME_P450"/>
    <property type="match status" value="1"/>
</dbReference>
<evidence type="ECO:0000256" key="6">
    <source>
        <dbReference type="ARBA" id="ARBA00023002"/>
    </source>
</evidence>
<keyword evidence="6 10" id="KW-0560">Oxidoreductase</keyword>
<keyword evidence="11" id="KW-0812">Transmembrane</keyword>
<dbReference type="InterPro" id="IPR050364">
    <property type="entry name" value="Cytochrome_P450_fung"/>
</dbReference>
<evidence type="ECO:0000256" key="2">
    <source>
        <dbReference type="ARBA" id="ARBA00005179"/>
    </source>
</evidence>
<reference evidence="12" key="1">
    <citation type="submission" date="2019-10" db="EMBL/GenBank/DDBJ databases">
        <authorList>
            <consortium name="DOE Joint Genome Institute"/>
            <person name="Kuo A."/>
            <person name="Miyauchi S."/>
            <person name="Kiss E."/>
            <person name="Drula E."/>
            <person name="Kohler A."/>
            <person name="Sanchez-Garcia M."/>
            <person name="Andreopoulos B."/>
            <person name="Barry K.W."/>
            <person name="Bonito G."/>
            <person name="Buee M."/>
            <person name="Carver A."/>
            <person name="Chen C."/>
            <person name="Cichocki N."/>
            <person name="Clum A."/>
            <person name="Culley D."/>
            <person name="Crous P.W."/>
            <person name="Fauchery L."/>
            <person name="Girlanda M."/>
            <person name="Hayes R."/>
            <person name="Keri Z."/>
            <person name="LaButti K."/>
            <person name="Lipzen A."/>
            <person name="Lombard V."/>
            <person name="Magnuson J."/>
            <person name="Maillard F."/>
            <person name="Morin E."/>
            <person name="Murat C."/>
            <person name="Nolan M."/>
            <person name="Ohm R."/>
            <person name="Pangilinan J."/>
            <person name="Pereira M."/>
            <person name="Perotto S."/>
            <person name="Peter M."/>
            <person name="Riley R."/>
            <person name="Sitrit Y."/>
            <person name="Stielow B."/>
            <person name="Szollosi G."/>
            <person name="Zifcakova L."/>
            <person name="Stursova M."/>
            <person name="Spatafora J.W."/>
            <person name="Tedersoo L."/>
            <person name="Vaario L.-M."/>
            <person name="Yamada A."/>
            <person name="Yan M."/>
            <person name="Wang P."/>
            <person name="Xu J."/>
            <person name="Bruns T."/>
            <person name="Baldrian P."/>
            <person name="Vilgalys R."/>
            <person name="Henrissat B."/>
            <person name="Grigoriev I.V."/>
            <person name="Hibbett D."/>
            <person name="Nagy L.G."/>
            <person name="Martin F.M."/>
        </authorList>
    </citation>
    <scope>NUCLEOTIDE SEQUENCE</scope>
    <source>
        <strain evidence="12">BED1</strain>
    </source>
</reference>
<dbReference type="SUPFAM" id="SSF48264">
    <property type="entry name" value="Cytochrome P450"/>
    <property type="match status" value="1"/>
</dbReference>
<dbReference type="EMBL" id="WHUW01000005">
    <property type="protein sequence ID" value="KAF8446034.1"/>
    <property type="molecule type" value="Genomic_DNA"/>
</dbReference>
<keyword evidence="11" id="KW-0472">Membrane</keyword>
<dbReference type="PANTHER" id="PTHR46300:SF7">
    <property type="entry name" value="P450, PUTATIVE (EUROFUNG)-RELATED"/>
    <property type="match status" value="1"/>
</dbReference>
<dbReference type="InterPro" id="IPR017972">
    <property type="entry name" value="Cyt_P450_CS"/>
</dbReference>